<keyword evidence="7 11" id="KW-0472">Membrane</keyword>
<accession>A0A0H2RHW6</accession>
<evidence type="ECO:0000313" key="13">
    <source>
        <dbReference type="Proteomes" id="UP000053477"/>
    </source>
</evidence>
<dbReference type="Proteomes" id="UP000053477">
    <property type="component" value="Unassembled WGS sequence"/>
</dbReference>
<feature type="transmembrane region" description="Helical" evidence="11">
    <location>
        <begin position="248"/>
        <end position="271"/>
    </location>
</feature>
<evidence type="ECO:0000256" key="11">
    <source>
        <dbReference type="SAM" id="Phobius"/>
    </source>
</evidence>
<dbReference type="OrthoDB" id="2874149at2759"/>
<keyword evidence="6" id="KW-0297">G-protein coupled receptor</keyword>
<comment type="similarity">
    <text evidence="2">Belongs to the G-protein coupled receptor 4 family.</text>
</comment>
<keyword evidence="3" id="KW-0589">Pheromone response</keyword>
<evidence type="ECO:0000256" key="1">
    <source>
        <dbReference type="ARBA" id="ARBA00004141"/>
    </source>
</evidence>
<keyword evidence="9" id="KW-0807">Transducer</keyword>
<evidence type="ECO:0000313" key="12">
    <source>
        <dbReference type="EMBL" id="KLO11429.1"/>
    </source>
</evidence>
<evidence type="ECO:0000256" key="5">
    <source>
        <dbReference type="ARBA" id="ARBA00022989"/>
    </source>
</evidence>
<evidence type="ECO:0000256" key="7">
    <source>
        <dbReference type="ARBA" id="ARBA00023136"/>
    </source>
</evidence>
<keyword evidence="8" id="KW-0675">Receptor</keyword>
<protein>
    <submittedName>
        <fullName evidence="12">STE3-domain-containing protein</fullName>
    </submittedName>
</protein>
<sequence length="383" mass="42549">MYGIWIAAFNFQMFVNSILWHDNTRPRALVWCDIVTKLQIGVGYAVRGCSLAICIRLYRITRMRFGAVRSLKFVLLDWFLTLVMPCMFMGLWVIIQPTRFVIQQEFGCHVVSYSYVIYFIAFAPQTVMSIASAVLAVLTLRVLFVHRREVNEHLSSNATITAFQYKRLMLITCLDTISNFPVMLGGLLQDALVGSSGAANQPYVSWTNVHDGEGGTLPGTSLSTIQQTPASVWSTDKWTVLYLKWNEWIYVVQAIIFFAVVGTTPELGCFVRKMLCLSPKRPSADSSVEGGRRTMSTVVFRSSITGDRAHSTDKAARILGENRDFTGTLGTTNHSNADSLASSDSVDTPLDEGASEMKFDSFVAESSIEKSNDDSSTDLEKGV</sequence>
<feature type="compositionally biased region" description="Polar residues" evidence="10">
    <location>
        <begin position="330"/>
        <end position="346"/>
    </location>
</feature>
<organism evidence="12 13">
    <name type="scientific">Schizopora paradoxa</name>
    <dbReference type="NCBI Taxonomy" id="27342"/>
    <lineage>
        <taxon>Eukaryota</taxon>
        <taxon>Fungi</taxon>
        <taxon>Dikarya</taxon>
        <taxon>Basidiomycota</taxon>
        <taxon>Agaricomycotina</taxon>
        <taxon>Agaricomycetes</taxon>
        <taxon>Hymenochaetales</taxon>
        <taxon>Schizoporaceae</taxon>
        <taxon>Schizopora</taxon>
    </lineage>
</organism>
<keyword evidence="5 11" id="KW-1133">Transmembrane helix</keyword>
<dbReference type="PANTHER" id="PTHR28097:SF1">
    <property type="entry name" value="PHEROMONE A FACTOR RECEPTOR"/>
    <property type="match status" value="1"/>
</dbReference>
<dbReference type="GO" id="GO:0000750">
    <property type="term" value="P:pheromone-dependent signal transduction involved in conjugation with cellular fusion"/>
    <property type="evidence" value="ECO:0007669"/>
    <property type="project" value="TreeGrafter"/>
</dbReference>
<dbReference type="InterPro" id="IPR001499">
    <property type="entry name" value="GPCR_STE3"/>
</dbReference>
<gene>
    <name evidence="12" type="ORF">SCHPADRAFT_472251</name>
</gene>
<dbReference type="EMBL" id="KQ086000">
    <property type="protein sequence ID" value="KLO11429.1"/>
    <property type="molecule type" value="Genomic_DNA"/>
</dbReference>
<dbReference type="InParanoid" id="A0A0H2RHW6"/>
<keyword evidence="4 11" id="KW-0812">Transmembrane</keyword>
<keyword evidence="13" id="KW-1185">Reference proteome</keyword>
<reference evidence="12 13" key="1">
    <citation type="submission" date="2015-04" db="EMBL/GenBank/DDBJ databases">
        <title>Complete genome sequence of Schizopora paradoxa KUC8140, a cosmopolitan wood degrader in East Asia.</title>
        <authorList>
            <consortium name="DOE Joint Genome Institute"/>
            <person name="Min B."/>
            <person name="Park H."/>
            <person name="Jang Y."/>
            <person name="Kim J.-J."/>
            <person name="Kim K.H."/>
            <person name="Pangilinan J."/>
            <person name="Lipzen A."/>
            <person name="Riley R."/>
            <person name="Grigoriev I.V."/>
            <person name="Spatafora J.W."/>
            <person name="Choi I.-G."/>
        </authorList>
    </citation>
    <scope>NUCLEOTIDE SEQUENCE [LARGE SCALE GENOMIC DNA]</scope>
    <source>
        <strain evidence="12 13">KUC8140</strain>
    </source>
</reference>
<dbReference type="GO" id="GO:0005886">
    <property type="term" value="C:plasma membrane"/>
    <property type="evidence" value="ECO:0007669"/>
    <property type="project" value="TreeGrafter"/>
</dbReference>
<feature type="region of interest" description="Disordered" evidence="10">
    <location>
        <begin position="330"/>
        <end position="383"/>
    </location>
</feature>
<dbReference type="Pfam" id="PF02076">
    <property type="entry name" value="STE3"/>
    <property type="match status" value="1"/>
</dbReference>
<evidence type="ECO:0000256" key="9">
    <source>
        <dbReference type="ARBA" id="ARBA00023224"/>
    </source>
</evidence>
<evidence type="ECO:0000256" key="3">
    <source>
        <dbReference type="ARBA" id="ARBA00022507"/>
    </source>
</evidence>
<evidence type="ECO:0000256" key="2">
    <source>
        <dbReference type="ARBA" id="ARBA00011085"/>
    </source>
</evidence>
<dbReference type="PRINTS" id="PR00899">
    <property type="entry name" value="GPCRSTE3"/>
</dbReference>
<feature type="transmembrane region" description="Helical" evidence="11">
    <location>
        <begin position="168"/>
        <end position="188"/>
    </location>
</feature>
<dbReference type="PANTHER" id="PTHR28097">
    <property type="entry name" value="PHEROMONE A FACTOR RECEPTOR"/>
    <property type="match status" value="1"/>
</dbReference>
<evidence type="ECO:0000256" key="4">
    <source>
        <dbReference type="ARBA" id="ARBA00022692"/>
    </source>
</evidence>
<feature type="transmembrane region" description="Helical" evidence="11">
    <location>
        <begin position="70"/>
        <end position="95"/>
    </location>
</feature>
<evidence type="ECO:0000256" key="6">
    <source>
        <dbReference type="ARBA" id="ARBA00023040"/>
    </source>
</evidence>
<feature type="compositionally biased region" description="Basic and acidic residues" evidence="10">
    <location>
        <begin position="367"/>
        <end position="383"/>
    </location>
</feature>
<evidence type="ECO:0000256" key="10">
    <source>
        <dbReference type="SAM" id="MobiDB-lite"/>
    </source>
</evidence>
<dbReference type="AlphaFoldDB" id="A0A0H2RHW6"/>
<dbReference type="GO" id="GO:0004932">
    <property type="term" value="F:mating-type factor pheromone receptor activity"/>
    <property type="evidence" value="ECO:0007669"/>
    <property type="project" value="InterPro"/>
</dbReference>
<name>A0A0H2RHW6_9AGAM</name>
<feature type="transmembrane region" description="Helical" evidence="11">
    <location>
        <begin position="38"/>
        <end position="58"/>
    </location>
</feature>
<feature type="transmembrane region" description="Helical" evidence="11">
    <location>
        <begin position="115"/>
        <end position="138"/>
    </location>
</feature>
<comment type="subcellular location">
    <subcellularLocation>
        <location evidence="1">Membrane</location>
        <topology evidence="1">Multi-pass membrane protein</topology>
    </subcellularLocation>
</comment>
<proteinExistence type="inferred from homology"/>
<evidence type="ECO:0000256" key="8">
    <source>
        <dbReference type="ARBA" id="ARBA00023170"/>
    </source>
</evidence>